<evidence type="ECO:0000313" key="1">
    <source>
        <dbReference type="EMBL" id="RVW31870.1"/>
    </source>
</evidence>
<evidence type="ECO:0000313" key="2">
    <source>
        <dbReference type="Proteomes" id="UP000288805"/>
    </source>
</evidence>
<dbReference type="Proteomes" id="UP000288805">
    <property type="component" value="Unassembled WGS sequence"/>
</dbReference>
<sequence>MGRVENLELLALELGCKVGVLPLGAPQICGGLGWGGGEQFQKKHVRRRLGTLRFRKGGGGCWNPCFSRHFNNWEVDLVEQFLLTIQGKRENHLEVDLVEQFLLTIQEKRVSANLEDRVSVKSLYGALQPGNAVLFPRRIIWSPSFLPKVPMKETVPDISRSQVHRIKCTRSLGIEKLCIRNKALLQEWLCRIEKVYAMGFSRIILVEFMSDGNPGQLGIIGVFKDHIGRLLGFSPSPTRIGLA</sequence>
<dbReference type="EMBL" id="QGNW01001737">
    <property type="protein sequence ID" value="RVW31870.1"/>
    <property type="molecule type" value="Genomic_DNA"/>
</dbReference>
<dbReference type="AlphaFoldDB" id="A0A438D8U1"/>
<proteinExistence type="predicted"/>
<accession>A0A438D8U1</accession>
<organism evidence="1 2">
    <name type="scientific">Vitis vinifera</name>
    <name type="common">Grape</name>
    <dbReference type="NCBI Taxonomy" id="29760"/>
    <lineage>
        <taxon>Eukaryota</taxon>
        <taxon>Viridiplantae</taxon>
        <taxon>Streptophyta</taxon>
        <taxon>Embryophyta</taxon>
        <taxon>Tracheophyta</taxon>
        <taxon>Spermatophyta</taxon>
        <taxon>Magnoliopsida</taxon>
        <taxon>eudicotyledons</taxon>
        <taxon>Gunneridae</taxon>
        <taxon>Pentapetalae</taxon>
        <taxon>rosids</taxon>
        <taxon>Vitales</taxon>
        <taxon>Vitaceae</taxon>
        <taxon>Viteae</taxon>
        <taxon>Vitis</taxon>
    </lineage>
</organism>
<reference evidence="1 2" key="1">
    <citation type="journal article" date="2018" name="PLoS Genet.">
        <title>Population sequencing reveals clonal diversity and ancestral inbreeding in the grapevine cultivar Chardonnay.</title>
        <authorList>
            <person name="Roach M.J."/>
            <person name="Johnson D.L."/>
            <person name="Bohlmann J."/>
            <person name="van Vuuren H.J."/>
            <person name="Jones S.J."/>
            <person name="Pretorius I.S."/>
            <person name="Schmidt S.A."/>
            <person name="Borneman A.R."/>
        </authorList>
    </citation>
    <scope>NUCLEOTIDE SEQUENCE [LARGE SCALE GENOMIC DNA]</scope>
    <source>
        <strain evidence="2">cv. Chardonnay</strain>
        <tissue evidence="1">Leaf</tissue>
    </source>
</reference>
<protein>
    <submittedName>
        <fullName evidence="1">Uncharacterized protein</fullName>
    </submittedName>
</protein>
<name>A0A438D8U1_VITVI</name>
<comment type="caution">
    <text evidence="1">The sequence shown here is derived from an EMBL/GenBank/DDBJ whole genome shotgun (WGS) entry which is preliminary data.</text>
</comment>
<gene>
    <name evidence="1" type="ORF">CK203_099029</name>
</gene>